<evidence type="ECO:0000313" key="2">
    <source>
        <dbReference type="Proteomes" id="UP000499080"/>
    </source>
</evidence>
<comment type="caution">
    <text evidence="1">The sequence shown here is derived from an EMBL/GenBank/DDBJ whole genome shotgun (WGS) entry which is preliminary data.</text>
</comment>
<reference evidence="1 2" key="1">
    <citation type="journal article" date="2019" name="Sci. Rep.">
        <title>Orb-weaving spider Araneus ventricosus genome elucidates the spidroin gene catalogue.</title>
        <authorList>
            <person name="Kono N."/>
            <person name="Nakamura H."/>
            <person name="Ohtoshi R."/>
            <person name="Moran D.A.P."/>
            <person name="Shinohara A."/>
            <person name="Yoshida Y."/>
            <person name="Fujiwara M."/>
            <person name="Mori M."/>
            <person name="Tomita M."/>
            <person name="Arakawa K."/>
        </authorList>
    </citation>
    <scope>NUCLEOTIDE SEQUENCE [LARGE SCALE GENOMIC DNA]</scope>
</reference>
<keyword evidence="2" id="KW-1185">Reference proteome</keyword>
<organism evidence="1 2">
    <name type="scientific">Araneus ventricosus</name>
    <name type="common">Orbweaver spider</name>
    <name type="synonym">Epeira ventricosa</name>
    <dbReference type="NCBI Taxonomy" id="182803"/>
    <lineage>
        <taxon>Eukaryota</taxon>
        <taxon>Metazoa</taxon>
        <taxon>Ecdysozoa</taxon>
        <taxon>Arthropoda</taxon>
        <taxon>Chelicerata</taxon>
        <taxon>Arachnida</taxon>
        <taxon>Araneae</taxon>
        <taxon>Araneomorphae</taxon>
        <taxon>Entelegynae</taxon>
        <taxon>Araneoidea</taxon>
        <taxon>Araneidae</taxon>
        <taxon>Araneus</taxon>
    </lineage>
</organism>
<dbReference type="EMBL" id="BGPR01000005">
    <property type="protein sequence ID" value="GBL74546.1"/>
    <property type="molecule type" value="Genomic_DNA"/>
</dbReference>
<dbReference type="Proteomes" id="UP000499080">
    <property type="component" value="Unassembled WGS sequence"/>
</dbReference>
<evidence type="ECO:0000313" key="1">
    <source>
        <dbReference type="EMBL" id="GBL74546.1"/>
    </source>
</evidence>
<name>A0A4Y2A5M9_ARAVE</name>
<proteinExistence type="predicted"/>
<gene>
    <name evidence="1" type="ORF">AVEN_235469_1</name>
</gene>
<protein>
    <submittedName>
        <fullName evidence="1">Uncharacterized protein</fullName>
    </submittedName>
</protein>
<accession>A0A4Y2A5M9</accession>
<dbReference type="AlphaFoldDB" id="A0A4Y2A5M9"/>
<sequence length="136" mass="14807">MYKGASACTEGRPRQSLGIIPLEGIKVALELVIGIEVLEGNFQGKNVCIYQPILSDILLLLRVRGLCPLLAKARKAPGGLQRYAKPARFARYNEDAVCPSTVVVKYLYMYYTPYSLCSSASKNHVVILSGSLSDPG</sequence>